<feature type="region of interest" description="Disordered" evidence="1">
    <location>
        <begin position="262"/>
        <end position="285"/>
    </location>
</feature>
<feature type="region of interest" description="Disordered" evidence="1">
    <location>
        <begin position="1"/>
        <end position="79"/>
    </location>
</feature>
<protein>
    <submittedName>
        <fullName evidence="2">Uncharacterized protein</fullName>
    </submittedName>
</protein>
<proteinExistence type="predicted"/>
<dbReference type="Proteomes" id="UP001199106">
    <property type="component" value="Unassembled WGS sequence"/>
</dbReference>
<dbReference type="GO" id="GO:0017025">
    <property type="term" value="F:TBP-class protein binding"/>
    <property type="evidence" value="ECO:0007669"/>
    <property type="project" value="TreeGrafter"/>
</dbReference>
<accession>A0AAD4IBX3</accession>
<gene>
    <name evidence="2" type="ORF">G6011_10602</name>
</gene>
<dbReference type="PANTHER" id="PTHR28244">
    <property type="entry name" value="RNA POLYMERASE I-SPECIFIC TRANSCRIPTION INITIATION FACTOR RRN11"/>
    <property type="match status" value="1"/>
</dbReference>
<evidence type="ECO:0000313" key="3">
    <source>
        <dbReference type="Proteomes" id="UP001199106"/>
    </source>
</evidence>
<organism evidence="2 3">
    <name type="scientific">Alternaria panax</name>
    <dbReference type="NCBI Taxonomy" id="48097"/>
    <lineage>
        <taxon>Eukaryota</taxon>
        <taxon>Fungi</taxon>
        <taxon>Dikarya</taxon>
        <taxon>Ascomycota</taxon>
        <taxon>Pezizomycotina</taxon>
        <taxon>Dothideomycetes</taxon>
        <taxon>Pleosporomycetidae</taxon>
        <taxon>Pleosporales</taxon>
        <taxon>Pleosporineae</taxon>
        <taxon>Pleosporaceae</taxon>
        <taxon>Alternaria</taxon>
        <taxon>Alternaria sect. Panax</taxon>
    </lineage>
</organism>
<keyword evidence="3" id="KW-1185">Reference proteome</keyword>
<reference evidence="2" key="1">
    <citation type="submission" date="2021-07" db="EMBL/GenBank/DDBJ databases">
        <title>Genome Resource of American Ginseng Black Spot Pathogen Alternaria panax.</title>
        <authorList>
            <person name="Qiu C."/>
            <person name="Wang W."/>
            <person name="Liu Z."/>
        </authorList>
    </citation>
    <scope>NUCLEOTIDE SEQUENCE</scope>
    <source>
        <strain evidence="2">BNCC115425</strain>
    </source>
</reference>
<dbReference type="EMBL" id="JAANER010000003">
    <property type="protein sequence ID" value="KAG9191868.1"/>
    <property type="molecule type" value="Genomic_DNA"/>
</dbReference>
<dbReference type="InterPro" id="IPR053029">
    <property type="entry name" value="RNA_pol_I-specific_init_factor"/>
</dbReference>
<sequence>MQHFTTQLRHEQNRTRSLRASQYRTSRRNKDKSNHEASLLLADGGDETLPDAMVQSYPTSTAPGTAQSRVAAPLPSHDHQVPPAPFPHAPASVVSKPHHAPAHVQEEMARPPSRLYAVHAASRGGAVQGQPEAQKRAHLASLSTLMHCCLLKGDYERAGRAWGMILRTQVAGGRPVDPRNHGRWGIGAEVALRRGPQTLNEHRFSEQGFELAREYYNRLIIQHPNRKLQPHAVDERMFYPPMFSLWIYEVCERTKRAKLELRDGTGNQARSPPGMSVDGNVSKRPDDLSAKEEAIHMEELGQALEIAERLDQVIMSPPFDRQPSLLELRGNVALWISDLTMGNPGSREGWQTDRSTYSGSVSDQLKRLAHAHQELLAAQAFFERAAANGGEAAPPSGINAKCRNLVKNMEQLRAAG</sequence>
<dbReference type="PANTHER" id="PTHR28244:SF1">
    <property type="entry name" value="RNA POLYMERASE I-SPECIFIC TRANSCRIPTION INITIATION FACTOR RRN11"/>
    <property type="match status" value="1"/>
</dbReference>
<feature type="compositionally biased region" description="Polar residues" evidence="1">
    <location>
        <begin position="56"/>
        <end position="68"/>
    </location>
</feature>
<dbReference type="AlphaFoldDB" id="A0AAD4IBX3"/>
<dbReference type="Pfam" id="PF04090">
    <property type="entry name" value="Rrn11"/>
    <property type="match status" value="1"/>
</dbReference>
<comment type="caution">
    <text evidence="2">The sequence shown here is derived from an EMBL/GenBank/DDBJ whole genome shotgun (WGS) entry which is preliminary data.</text>
</comment>
<dbReference type="GO" id="GO:0001181">
    <property type="term" value="F:RNA polymerase I general transcription initiation factor activity"/>
    <property type="evidence" value="ECO:0007669"/>
    <property type="project" value="InterPro"/>
</dbReference>
<dbReference type="GO" id="GO:0042790">
    <property type="term" value="P:nucleolar large rRNA transcription by RNA polymerase I"/>
    <property type="evidence" value="ECO:0007669"/>
    <property type="project" value="TreeGrafter"/>
</dbReference>
<dbReference type="InterPro" id="IPR007224">
    <property type="entry name" value="TIF_Rrn11"/>
</dbReference>
<evidence type="ECO:0000313" key="2">
    <source>
        <dbReference type="EMBL" id="KAG9191868.1"/>
    </source>
</evidence>
<name>A0AAD4IBX3_9PLEO</name>
<dbReference type="GO" id="GO:0070860">
    <property type="term" value="C:RNA polymerase I core factor complex"/>
    <property type="evidence" value="ECO:0007669"/>
    <property type="project" value="TreeGrafter"/>
</dbReference>
<dbReference type="GO" id="GO:0001164">
    <property type="term" value="F:RNA polymerase I core promoter sequence-specific DNA binding"/>
    <property type="evidence" value="ECO:0007669"/>
    <property type="project" value="InterPro"/>
</dbReference>
<evidence type="ECO:0000256" key="1">
    <source>
        <dbReference type="SAM" id="MobiDB-lite"/>
    </source>
</evidence>